<dbReference type="Proteomes" id="UP000260823">
    <property type="component" value="Unassembled WGS sequence"/>
</dbReference>
<protein>
    <submittedName>
        <fullName evidence="1">Uncharacterized protein</fullName>
    </submittedName>
</protein>
<proteinExistence type="predicted"/>
<dbReference type="EMBL" id="QWDE01000001">
    <property type="protein sequence ID" value="RFZ84425.1"/>
    <property type="molecule type" value="Genomic_DNA"/>
</dbReference>
<organism evidence="1 2">
    <name type="scientific">Mucilaginibacter terrenus</name>
    <dbReference type="NCBI Taxonomy" id="2482727"/>
    <lineage>
        <taxon>Bacteria</taxon>
        <taxon>Pseudomonadati</taxon>
        <taxon>Bacteroidota</taxon>
        <taxon>Sphingobacteriia</taxon>
        <taxon>Sphingobacteriales</taxon>
        <taxon>Sphingobacteriaceae</taxon>
        <taxon>Mucilaginibacter</taxon>
    </lineage>
</organism>
<name>A0A3E2NTT3_9SPHI</name>
<sequence length="72" mass="7931">MFFGLETIIGGPAIGKVTKTQYRYYIKDGRPIRVMEDAKIIPSGSKAAEMLGTSRRILKAYTTKDFAAAVCN</sequence>
<dbReference type="AlphaFoldDB" id="A0A3E2NTT3"/>
<evidence type="ECO:0000313" key="1">
    <source>
        <dbReference type="EMBL" id="RFZ84425.1"/>
    </source>
</evidence>
<reference evidence="1 2" key="1">
    <citation type="submission" date="2018-08" db="EMBL/GenBank/DDBJ databases">
        <title>Mucilaginibacter terrae sp. nov., isolated from manganese diggings.</title>
        <authorList>
            <person name="Huang Y."/>
            <person name="Zhou Z."/>
        </authorList>
    </citation>
    <scope>NUCLEOTIDE SEQUENCE [LARGE SCALE GENOMIC DNA]</scope>
    <source>
        <strain evidence="1 2">ZH6</strain>
    </source>
</reference>
<accession>A0A3E2NTT3</accession>
<evidence type="ECO:0000313" key="2">
    <source>
        <dbReference type="Proteomes" id="UP000260823"/>
    </source>
</evidence>
<keyword evidence="2" id="KW-1185">Reference proteome</keyword>
<gene>
    <name evidence="1" type="ORF">DYU05_02040</name>
</gene>
<comment type="caution">
    <text evidence="1">The sequence shown here is derived from an EMBL/GenBank/DDBJ whole genome shotgun (WGS) entry which is preliminary data.</text>
</comment>